<evidence type="ECO:0000256" key="2">
    <source>
        <dbReference type="ARBA" id="ARBA00022679"/>
    </source>
</evidence>
<organism evidence="4 5">
    <name type="scientific">Coprococcus comes</name>
    <dbReference type="NCBI Taxonomy" id="410072"/>
    <lineage>
        <taxon>Bacteria</taxon>
        <taxon>Bacillati</taxon>
        <taxon>Bacillota</taxon>
        <taxon>Clostridia</taxon>
        <taxon>Lachnospirales</taxon>
        <taxon>Lachnospiraceae</taxon>
        <taxon>Coprococcus</taxon>
    </lineage>
</organism>
<evidence type="ECO:0000256" key="3">
    <source>
        <dbReference type="ARBA" id="ARBA00023315"/>
    </source>
</evidence>
<dbReference type="InterPro" id="IPR045304">
    <property type="entry name" value="LbH_SAT"/>
</dbReference>
<keyword evidence="2 4" id="KW-0808">Transferase</keyword>
<dbReference type="Proteomes" id="UP000284579">
    <property type="component" value="Unassembled WGS sequence"/>
</dbReference>
<gene>
    <name evidence="4" type="ORF">DW656_12725</name>
</gene>
<protein>
    <submittedName>
        <fullName evidence="4">Serine acetyltransferase</fullName>
    </submittedName>
</protein>
<reference evidence="4 5" key="1">
    <citation type="submission" date="2018-08" db="EMBL/GenBank/DDBJ databases">
        <title>A genome reference for cultivated species of the human gut microbiota.</title>
        <authorList>
            <person name="Zou Y."/>
            <person name="Xue W."/>
            <person name="Luo G."/>
        </authorList>
    </citation>
    <scope>NUCLEOTIDE SEQUENCE [LARGE SCALE GENOMIC DNA]</scope>
    <source>
        <strain evidence="4 5">AM23-3</strain>
    </source>
</reference>
<keyword evidence="3" id="KW-0012">Acyltransferase</keyword>
<sequence length="188" mass="21227">MLDSKEKLKEYINRETDFFPYKMLIYLPFDLFESQIIAKYLVLLRKTEYHVNVGHKIRGLYYLFRLKKKQCKYGVHIPINVFGIGLSIAHLGTIVVNGNAIVGEGCRIHVGAVIGANGENNRGGVPVLGDNVYIGPGAKIFGKVQIADGCKVGANAVVNKSFLVKNLYWLEYQRKERLKNVRDKYGSF</sequence>
<proteinExistence type="inferred from homology"/>
<accession>A0A414QLY8</accession>
<dbReference type="PANTHER" id="PTHR42811">
    <property type="entry name" value="SERINE ACETYLTRANSFERASE"/>
    <property type="match status" value="1"/>
</dbReference>
<dbReference type="CDD" id="cd03354">
    <property type="entry name" value="LbH_SAT"/>
    <property type="match status" value="1"/>
</dbReference>
<dbReference type="RefSeq" id="WP_118199412.1">
    <property type="nucleotide sequence ID" value="NZ_QRHO01000020.1"/>
</dbReference>
<dbReference type="SUPFAM" id="SSF51161">
    <property type="entry name" value="Trimeric LpxA-like enzymes"/>
    <property type="match status" value="1"/>
</dbReference>
<evidence type="ECO:0000313" key="5">
    <source>
        <dbReference type="Proteomes" id="UP000284579"/>
    </source>
</evidence>
<evidence type="ECO:0000313" key="4">
    <source>
        <dbReference type="EMBL" id="RHF81779.1"/>
    </source>
</evidence>
<comment type="similarity">
    <text evidence="1">Belongs to the transferase hexapeptide repeat family.</text>
</comment>
<name>A0A414QLY8_9FIRM</name>
<dbReference type="EMBL" id="QRHO01000020">
    <property type="protein sequence ID" value="RHF81779.1"/>
    <property type="molecule type" value="Genomic_DNA"/>
</dbReference>
<dbReference type="InterPro" id="IPR001451">
    <property type="entry name" value="Hexapep"/>
</dbReference>
<evidence type="ECO:0000256" key="1">
    <source>
        <dbReference type="ARBA" id="ARBA00007274"/>
    </source>
</evidence>
<dbReference type="AlphaFoldDB" id="A0A414QLY8"/>
<comment type="caution">
    <text evidence="4">The sequence shown here is derived from an EMBL/GenBank/DDBJ whole genome shotgun (WGS) entry which is preliminary data.</text>
</comment>
<dbReference type="GO" id="GO:0016746">
    <property type="term" value="F:acyltransferase activity"/>
    <property type="evidence" value="ECO:0007669"/>
    <property type="project" value="UniProtKB-KW"/>
</dbReference>
<dbReference type="Gene3D" id="2.160.10.10">
    <property type="entry name" value="Hexapeptide repeat proteins"/>
    <property type="match status" value="1"/>
</dbReference>
<dbReference type="InterPro" id="IPR011004">
    <property type="entry name" value="Trimer_LpxA-like_sf"/>
</dbReference>
<dbReference type="Pfam" id="PF00132">
    <property type="entry name" value="Hexapep"/>
    <property type="match status" value="1"/>
</dbReference>